<evidence type="ECO:0000256" key="2">
    <source>
        <dbReference type="SAM" id="MobiDB-lite"/>
    </source>
</evidence>
<feature type="compositionally biased region" description="Polar residues" evidence="2">
    <location>
        <begin position="707"/>
        <end position="717"/>
    </location>
</feature>
<keyword evidence="1" id="KW-0175">Coiled coil</keyword>
<feature type="compositionally biased region" description="Polar residues" evidence="2">
    <location>
        <begin position="647"/>
        <end position="665"/>
    </location>
</feature>
<organism evidence="3 4">
    <name type="scientific">Clytia hemisphaerica</name>
    <dbReference type="NCBI Taxonomy" id="252671"/>
    <lineage>
        <taxon>Eukaryota</taxon>
        <taxon>Metazoa</taxon>
        <taxon>Cnidaria</taxon>
        <taxon>Hydrozoa</taxon>
        <taxon>Hydroidolina</taxon>
        <taxon>Leptothecata</taxon>
        <taxon>Obeliida</taxon>
        <taxon>Clytiidae</taxon>
        <taxon>Clytia</taxon>
    </lineage>
</organism>
<feature type="compositionally biased region" description="Low complexity" evidence="2">
    <location>
        <begin position="729"/>
        <end position="740"/>
    </location>
</feature>
<feature type="region of interest" description="Disordered" evidence="2">
    <location>
        <begin position="645"/>
        <end position="853"/>
    </location>
</feature>
<dbReference type="AlphaFoldDB" id="A0A7M6DM06"/>
<feature type="compositionally biased region" description="Polar residues" evidence="2">
    <location>
        <begin position="162"/>
        <end position="171"/>
    </location>
</feature>
<feature type="compositionally biased region" description="Basic and acidic residues" evidence="2">
    <location>
        <begin position="118"/>
        <end position="129"/>
    </location>
</feature>
<reference evidence="3" key="1">
    <citation type="submission" date="2021-01" db="UniProtKB">
        <authorList>
            <consortium name="EnsemblMetazoa"/>
        </authorList>
    </citation>
    <scope>IDENTIFICATION</scope>
</reference>
<dbReference type="EnsemblMetazoa" id="CLYHEMT015550.1">
    <property type="protein sequence ID" value="CLYHEMP015550.1"/>
    <property type="gene ID" value="CLYHEMG015550"/>
</dbReference>
<sequence length="969" mass="111257">FEDLHHHQLNGRISGTPSIIAPPSHPFPPPSHHPSHPVGASQDKNQQDLLLKTSHGHHHPREHHLPPQQHAPHPPTSQPTSNEQQEGAKHKHPAPSPNVFHFGNERAEEHHMHRKPQGKFEPRSSRENYEPSNHQNRKDQRPSIGLVHPQPQRKHRDEEIVKSSQSMNSLHFSPRDSVTVHSLSPTELSRYGSSYPPGRGHVHGPQTSCPVHGQESSHPHDERNGRPPNLPFDAPHGFHGLHGPHPRFREDIYMRRHSLDRKEHLPPPPHHALEEDLRRRGMDFRGFAGLPPHLLDEQYRRHLLNGTHEHPPPFKEPGHGQVFVPPHFYYGREYPLPVDPYHPHALSAAPSELLHRYGGAPPPVSPRLLEAYRRNEHGVLSSREFEAAERRYEERRESADQKESVIRPASIDLYRKKSAENHMHDRRKHSISLDKKPVVHEKEEPPRMKMPIFKGLECNNNNIKPHPKQNGTSHQANSITSLLNSKLPNSKSELDAASILANMNRISQSPACSDEQESITSSSAPEVIPPTHIKQQPLIKEEDKENVEIEQPEEKLNYLLNLGLVMHSRKRILEEEFERKRWDRKFRKYRGRPKKRSKRENTEEGSVNGDLRPGSDLDFYNGPMTRHKQQLLQEQENLLEQIQKQNSTENNSENVQSPGENSNPETNKDNQRPASRSSGKSKKSPRNSPRKDSISKSSSNGDVAVENNDNQTTNVPTPTVFIKSEENLSTSSRKSTPTPTNHHAPKESSVIGTHDNSHRQDERRQTNDRSDRLMTLIKDKVHPVPAPSPSSASSSHHRHHPHHHLMDKNHLLHRQPSPHPSSSSSHEHLKRHSSSSANNSAFNDHVPRPSSNHHASYAEHVEEMRKLDSSLFGRHMEPTQDHFARWPGVNYIQHAYTSYLKECDLQRQHLLQSYEELQRESRSLHLKRDFLEKDMLVYDQRRARISDRRRNMQVSIEGVHKALRSMSDL</sequence>
<feature type="coiled-coil region" evidence="1">
    <location>
        <begin position="900"/>
        <end position="934"/>
    </location>
</feature>
<feature type="compositionally biased region" description="Basic and acidic residues" evidence="2">
    <location>
        <begin position="215"/>
        <end position="225"/>
    </location>
</feature>
<keyword evidence="4" id="KW-1185">Reference proteome</keyword>
<feature type="compositionally biased region" description="Pro residues" evidence="2">
    <location>
        <begin position="23"/>
        <end position="32"/>
    </location>
</feature>
<feature type="region of interest" description="Disordered" evidence="2">
    <location>
        <begin position="590"/>
        <end position="622"/>
    </location>
</feature>
<feature type="compositionally biased region" description="Basic and acidic residues" evidence="2">
    <location>
        <begin position="755"/>
        <end position="782"/>
    </location>
</feature>
<dbReference type="OrthoDB" id="5967284at2759"/>
<name>A0A7M6DM06_9CNID</name>
<evidence type="ECO:0000256" key="1">
    <source>
        <dbReference type="SAM" id="Coils"/>
    </source>
</evidence>
<feature type="region of interest" description="Disordered" evidence="2">
    <location>
        <begin position="1"/>
        <end position="246"/>
    </location>
</feature>
<accession>A0A7M6DM06</accession>
<evidence type="ECO:0000313" key="4">
    <source>
        <dbReference type="Proteomes" id="UP000594262"/>
    </source>
</evidence>
<protein>
    <submittedName>
        <fullName evidence="3">Uncharacterized protein</fullName>
    </submittedName>
</protein>
<dbReference type="Proteomes" id="UP000594262">
    <property type="component" value="Unplaced"/>
</dbReference>
<evidence type="ECO:0000313" key="3">
    <source>
        <dbReference type="EnsemblMetazoa" id="CLYHEMP015550.1"/>
    </source>
</evidence>
<proteinExistence type="predicted"/>